<comment type="caution">
    <text evidence="1">The sequence shown here is derived from an EMBL/GenBank/DDBJ whole genome shotgun (WGS) entry which is preliminary data.</text>
</comment>
<proteinExistence type="predicted"/>
<keyword evidence="2" id="KW-1185">Reference proteome</keyword>
<name>A0ACB5TQM0_CANBO</name>
<protein>
    <submittedName>
        <fullName evidence="1">Unnamed protein product</fullName>
    </submittedName>
</protein>
<organism evidence="1 2">
    <name type="scientific">Candida boidinii</name>
    <name type="common">Yeast</name>
    <dbReference type="NCBI Taxonomy" id="5477"/>
    <lineage>
        <taxon>Eukaryota</taxon>
        <taxon>Fungi</taxon>
        <taxon>Dikarya</taxon>
        <taxon>Ascomycota</taxon>
        <taxon>Saccharomycotina</taxon>
        <taxon>Pichiomycetes</taxon>
        <taxon>Pichiales</taxon>
        <taxon>Pichiaceae</taxon>
        <taxon>Ogataea</taxon>
        <taxon>Ogataea/Candida clade</taxon>
    </lineage>
</organism>
<sequence length="657" mass="73981">MNTATHNKPIDANSVHFNNDFSSNDTINRLKVPTKNNKMNNNNNTTTTTTTIPSRNNSLNKKRSLKRLNQPNNSVQIKLQNQQAMRIPNNIDHTTTSNNLSNTMSNPSSSSSTLDSTSYLYMDTSSESQHDGNINNFYSTNNLNNINSESHFPTPISPTPKYKSFYHTSNNKPSTASSPLPSLTTPWKKLLWVRQQYPDNYTDTSFLSQLKRNSTVVNYSYWKLINDFTLIVLHLSIIVMVILVFFGIYKLNWNPILPTMISTILTILGFIMYIITLKVNRTKELIKLQELKIKELSNINNNNNNNHNNISNNNIHTSNGSYSRKGKLSPSPSLSSRYRISSTSQNSSRSSSPVPQLRSSSTNMASKLSRTSPPPSIPPQLSGAINDSSIHSPISMTSLTANNTLIDSSLQTPSLKDFSKSNQFLVNNPNSNNKNIINLENLLTEPNPPDLLSTFKSSMLILLLLLTFSPVLKSLTYSTASDSIWALSTWLCILNVLFNDYSIDFPKTNSNSLNLNLDSQVLNNINTRNLPIFSKSNFSKNISLSNAIVLASRLNSNLSAFCFIVFSIEVTGFFPIFNNFTRRSNLKSFHWFQVSTIVIGVDYAILKIFGVGWFTVWISLHFLIVIIGPWYFILLQKYKDELQGPWDPAKPVVKSNF</sequence>
<accession>A0ACB5TQM0</accession>
<evidence type="ECO:0000313" key="1">
    <source>
        <dbReference type="EMBL" id="GME93376.1"/>
    </source>
</evidence>
<reference evidence="1" key="1">
    <citation type="submission" date="2023-04" db="EMBL/GenBank/DDBJ databases">
        <title>Candida boidinii NBRC 1967.</title>
        <authorList>
            <person name="Ichikawa N."/>
            <person name="Sato H."/>
            <person name="Tonouchi N."/>
        </authorList>
    </citation>
    <scope>NUCLEOTIDE SEQUENCE</scope>
    <source>
        <strain evidence="1">NBRC 1967</strain>
    </source>
</reference>
<gene>
    <name evidence="1" type="ORF">Cboi01_000311700</name>
</gene>
<dbReference type="Proteomes" id="UP001165101">
    <property type="component" value="Unassembled WGS sequence"/>
</dbReference>
<dbReference type="EMBL" id="BSXV01001611">
    <property type="protein sequence ID" value="GME93376.1"/>
    <property type="molecule type" value="Genomic_DNA"/>
</dbReference>
<evidence type="ECO:0000313" key="2">
    <source>
        <dbReference type="Proteomes" id="UP001165101"/>
    </source>
</evidence>